<protein>
    <recommendedName>
        <fullName evidence="3">chorismate mutase</fullName>
        <ecNumber evidence="3">5.4.99.5</ecNumber>
    </recommendedName>
</protein>
<dbReference type="NCBIfam" id="TIGR01802">
    <property type="entry name" value="CM_pl-yst"/>
    <property type="match status" value="1"/>
</dbReference>
<dbReference type="InterPro" id="IPR036263">
    <property type="entry name" value="Chorismate_II_sf"/>
</dbReference>
<dbReference type="InterPro" id="IPR008238">
    <property type="entry name" value="Chorismate_mutase_AroQ_euk"/>
</dbReference>
<organism evidence="10 11">
    <name type="scientific">Effrenium voratum</name>
    <dbReference type="NCBI Taxonomy" id="2562239"/>
    <lineage>
        <taxon>Eukaryota</taxon>
        <taxon>Sar</taxon>
        <taxon>Alveolata</taxon>
        <taxon>Dinophyceae</taxon>
        <taxon>Suessiales</taxon>
        <taxon>Symbiodiniaceae</taxon>
        <taxon>Effrenium</taxon>
    </lineage>
</organism>
<proteinExistence type="predicted"/>
<dbReference type="AlphaFoldDB" id="A0AA36JLF2"/>
<evidence type="ECO:0000256" key="8">
    <source>
        <dbReference type="SAM" id="SignalP"/>
    </source>
</evidence>
<dbReference type="PROSITE" id="PS51169">
    <property type="entry name" value="CHORISMATE_MUT_3"/>
    <property type="match status" value="1"/>
</dbReference>
<keyword evidence="8" id="KW-0732">Signal</keyword>
<dbReference type="EMBL" id="CAUJNA010003683">
    <property type="protein sequence ID" value="CAJ1407655.1"/>
    <property type="molecule type" value="Genomic_DNA"/>
</dbReference>
<keyword evidence="5" id="KW-0028">Amino-acid biosynthesis</keyword>
<dbReference type="Pfam" id="PF01817">
    <property type="entry name" value="CM_2"/>
    <property type="match status" value="1"/>
</dbReference>
<reference evidence="10" key="1">
    <citation type="submission" date="2023-08" db="EMBL/GenBank/DDBJ databases">
        <authorList>
            <person name="Chen Y."/>
            <person name="Shah S."/>
            <person name="Dougan E. K."/>
            <person name="Thang M."/>
            <person name="Chan C."/>
        </authorList>
    </citation>
    <scope>NUCLEOTIDE SEQUENCE</scope>
</reference>
<dbReference type="PANTHER" id="PTHR21145:SF12">
    <property type="entry name" value="CHORISMATE MUTASE"/>
    <property type="match status" value="1"/>
</dbReference>
<keyword evidence="7" id="KW-0413">Isomerase</keyword>
<dbReference type="Proteomes" id="UP001178507">
    <property type="component" value="Unassembled WGS sequence"/>
</dbReference>
<gene>
    <name evidence="10" type="ORF">EVOR1521_LOCUS29298</name>
</gene>
<keyword evidence="11" id="KW-1185">Reference proteome</keyword>
<evidence type="ECO:0000256" key="2">
    <source>
        <dbReference type="ARBA" id="ARBA00004817"/>
    </source>
</evidence>
<comment type="subcellular location">
    <subcellularLocation>
        <location evidence="1">Cytoplasm</location>
    </subcellularLocation>
</comment>
<feature type="signal peptide" evidence="8">
    <location>
        <begin position="1"/>
        <end position="25"/>
    </location>
</feature>
<evidence type="ECO:0000256" key="4">
    <source>
        <dbReference type="ARBA" id="ARBA00022490"/>
    </source>
</evidence>
<comment type="pathway">
    <text evidence="2">Metabolic intermediate biosynthesis; prephenate biosynthesis; prephenate from chorismate: step 1/1.</text>
</comment>
<feature type="domain" description="Chorismate mutase" evidence="9">
    <location>
        <begin position="183"/>
        <end position="287"/>
    </location>
</feature>
<dbReference type="EC" id="5.4.99.5" evidence="3"/>
<dbReference type="InterPro" id="IPR002701">
    <property type="entry name" value="CM_II_prokaryot"/>
</dbReference>
<evidence type="ECO:0000256" key="3">
    <source>
        <dbReference type="ARBA" id="ARBA00012404"/>
    </source>
</evidence>
<name>A0AA36JLF2_9DINO</name>
<sequence length="314" mass="35233">MLKPRRWALSVAVLLPALSFMAANTANVTSADTALDLKNIRSVLQRMEDSIIFSLIERAQYRVNSAVYEPNHKPLGRFKLHELKSAGSNGCLGDWFIYQTECLHSQVRRYEHPTEFAFFGPLPEPSLGKNAGGSGILEEPVLAPVPPEAIVNKKLLEIYRSSMIPELCMEGDDGNYGSTALQDVHVLQTMATRIYYGLFVAESKFRSEKDKASAMIKARDTEGLTAFITKPEVEKRNVERVILKARTFSQNIAGGESDETPLSHKVNPDFIGQLFEEYIMPLTKEVEVAYLLARLEPARQVSTQEETDVDWVHK</sequence>
<keyword evidence="6" id="KW-0057">Aromatic amino acid biosynthesis</keyword>
<evidence type="ECO:0000256" key="7">
    <source>
        <dbReference type="ARBA" id="ARBA00023235"/>
    </source>
</evidence>
<feature type="chain" id="PRO_5041375377" description="chorismate mutase" evidence="8">
    <location>
        <begin position="26"/>
        <end position="314"/>
    </location>
</feature>
<accession>A0AA36JLF2</accession>
<dbReference type="PANTHER" id="PTHR21145">
    <property type="entry name" value="CHORISMATE MUTASE"/>
    <property type="match status" value="1"/>
</dbReference>
<evidence type="ECO:0000313" key="10">
    <source>
        <dbReference type="EMBL" id="CAJ1407655.1"/>
    </source>
</evidence>
<dbReference type="Gene3D" id="1.10.590.10">
    <property type="entry name" value="Chorismate mutase, AroQ class superfamily, eukaryotic"/>
    <property type="match status" value="1"/>
</dbReference>
<keyword evidence="4" id="KW-0963">Cytoplasm</keyword>
<evidence type="ECO:0000259" key="9">
    <source>
        <dbReference type="Pfam" id="PF01817"/>
    </source>
</evidence>
<dbReference type="GO" id="GO:0046417">
    <property type="term" value="P:chorismate metabolic process"/>
    <property type="evidence" value="ECO:0007669"/>
    <property type="project" value="InterPro"/>
</dbReference>
<evidence type="ECO:0000313" key="11">
    <source>
        <dbReference type="Proteomes" id="UP001178507"/>
    </source>
</evidence>
<dbReference type="GO" id="GO:0004106">
    <property type="term" value="F:chorismate mutase activity"/>
    <property type="evidence" value="ECO:0007669"/>
    <property type="project" value="UniProtKB-EC"/>
</dbReference>
<dbReference type="GO" id="GO:0005737">
    <property type="term" value="C:cytoplasm"/>
    <property type="evidence" value="ECO:0007669"/>
    <property type="project" value="UniProtKB-SubCell"/>
</dbReference>
<comment type="caution">
    <text evidence="10">The sequence shown here is derived from an EMBL/GenBank/DDBJ whole genome shotgun (WGS) entry which is preliminary data.</text>
</comment>
<evidence type="ECO:0000256" key="5">
    <source>
        <dbReference type="ARBA" id="ARBA00022605"/>
    </source>
</evidence>
<dbReference type="GO" id="GO:0009073">
    <property type="term" value="P:aromatic amino acid family biosynthetic process"/>
    <property type="evidence" value="ECO:0007669"/>
    <property type="project" value="UniProtKB-KW"/>
</dbReference>
<dbReference type="InterPro" id="IPR037039">
    <property type="entry name" value="CM_AroQ_sf_eucaryotic"/>
</dbReference>
<dbReference type="SUPFAM" id="SSF48600">
    <property type="entry name" value="Chorismate mutase II"/>
    <property type="match status" value="1"/>
</dbReference>
<dbReference type="GO" id="GO:0008652">
    <property type="term" value="P:amino acid biosynthetic process"/>
    <property type="evidence" value="ECO:0007669"/>
    <property type="project" value="UniProtKB-KW"/>
</dbReference>
<evidence type="ECO:0000256" key="6">
    <source>
        <dbReference type="ARBA" id="ARBA00023141"/>
    </source>
</evidence>
<evidence type="ECO:0000256" key="1">
    <source>
        <dbReference type="ARBA" id="ARBA00004496"/>
    </source>
</evidence>